<dbReference type="EMBL" id="MN956836">
    <property type="protein sequence ID" value="QTX14866.1"/>
    <property type="molecule type" value="Genomic_DNA"/>
</dbReference>
<dbReference type="AlphaFoldDB" id="A0A8B0SUG3"/>
<proteinExistence type="predicted"/>
<reference evidence="1" key="1">
    <citation type="submission" date="2020-01" db="EMBL/GenBank/DDBJ databases">
        <authorList>
            <person name="Qin S."/>
        </authorList>
    </citation>
    <scope>NUCLEOTIDE SEQUENCE</scope>
    <source>
        <strain evidence="1">CVir17-16-YZ6g</strain>
        <plasmid evidence="1">p17-15-vir-like</plasmid>
    </source>
</reference>
<organism evidence="1">
    <name type="scientific">Klebsiella pneumoniae</name>
    <dbReference type="NCBI Taxonomy" id="573"/>
    <lineage>
        <taxon>Bacteria</taxon>
        <taxon>Pseudomonadati</taxon>
        <taxon>Pseudomonadota</taxon>
        <taxon>Gammaproteobacteria</taxon>
        <taxon>Enterobacterales</taxon>
        <taxon>Enterobacteriaceae</taxon>
        <taxon>Klebsiella/Raoultella group</taxon>
        <taxon>Klebsiella</taxon>
        <taxon>Klebsiella pneumoniae complex</taxon>
    </lineage>
</organism>
<protein>
    <submittedName>
        <fullName evidence="1">Uncharacterized protein</fullName>
    </submittedName>
</protein>
<evidence type="ECO:0000313" key="1">
    <source>
        <dbReference type="EMBL" id="QTX14866.1"/>
    </source>
</evidence>
<sequence length="44" mass="4658">MSSRCASVYSLKRKFAGGSRGNFSTIPAHESGPAGLTGYFCSDR</sequence>
<accession>A0A8B0SUG3</accession>
<name>A0A8B0SUG3_KLEPN</name>
<geneLocation type="plasmid" evidence="1">
    <name>p17-15-vir-like</name>
</geneLocation>
<keyword evidence="1" id="KW-0614">Plasmid</keyword>